<accession>A0ABY4AKA8</accession>
<keyword evidence="3" id="KW-1185">Reference proteome</keyword>
<dbReference type="EMBL" id="CP063982">
    <property type="protein sequence ID" value="UOD49507.1"/>
    <property type="molecule type" value="Genomic_DNA"/>
</dbReference>
<dbReference type="SUPFAM" id="SSF69118">
    <property type="entry name" value="AhpD-like"/>
    <property type="match status" value="1"/>
</dbReference>
<dbReference type="Proteomes" id="UP000831607">
    <property type="component" value="Chromosome"/>
</dbReference>
<dbReference type="RefSeq" id="WP_243477736.1">
    <property type="nucleotide sequence ID" value="NZ_CP063982.1"/>
</dbReference>
<sequence>MPERSKTYEAGLATRKKVLGEEHVARSMNNVNEFNAPLQDFLVEHAWGAVWTRDGLSHKERSMINLAMLTALNRPHELKLHLKGALNNGLTKDQIREIFLQTAVYCGAPAAIDAFRTAEQLFAEVEQSAK</sequence>
<proteinExistence type="predicted"/>
<reference evidence="2 3" key="1">
    <citation type="submission" date="2020-11" db="EMBL/GenBank/DDBJ databases">
        <title>Algicoccus daihaiensis sp.nov., isolated from Daihai Lake in Inner Mongolia.</title>
        <authorList>
            <person name="Kai J."/>
        </authorList>
    </citation>
    <scope>NUCLEOTIDE SEQUENCE [LARGE SCALE GENOMIC DNA]</scope>
    <source>
        <strain evidence="3">f23</strain>
    </source>
</reference>
<dbReference type="PANTHER" id="PTHR33570:SF2">
    <property type="entry name" value="CARBOXYMUCONOLACTONE DECARBOXYLASE-LIKE DOMAIN-CONTAINING PROTEIN"/>
    <property type="match status" value="1"/>
</dbReference>
<dbReference type="Gene3D" id="1.20.1290.10">
    <property type="entry name" value="AhpD-like"/>
    <property type="match status" value="1"/>
</dbReference>
<name>A0ABY4AKA8_9BURK</name>
<evidence type="ECO:0000313" key="3">
    <source>
        <dbReference type="Proteomes" id="UP000831607"/>
    </source>
</evidence>
<dbReference type="InterPro" id="IPR052512">
    <property type="entry name" value="4CMD/NDH-1_regulator"/>
</dbReference>
<protein>
    <submittedName>
        <fullName evidence="2">Carboxymuconolactone decarboxylase family protein</fullName>
    </submittedName>
</protein>
<evidence type="ECO:0000313" key="2">
    <source>
        <dbReference type="EMBL" id="UOD49507.1"/>
    </source>
</evidence>
<dbReference type="InterPro" id="IPR029032">
    <property type="entry name" value="AhpD-like"/>
</dbReference>
<organism evidence="2 3">
    <name type="scientific">Orrella daihaiensis</name>
    <dbReference type="NCBI Taxonomy" id="2782176"/>
    <lineage>
        <taxon>Bacteria</taxon>
        <taxon>Pseudomonadati</taxon>
        <taxon>Pseudomonadota</taxon>
        <taxon>Betaproteobacteria</taxon>
        <taxon>Burkholderiales</taxon>
        <taxon>Alcaligenaceae</taxon>
        <taxon>Orrella</taxon>
    </lineage>
</organism>
<gene>
    <name evidence="2" type="ORF">DHf2319_08455</name>
</gene>
<evidence type="ECO:0000259" key="1">
    <source>
        <dbReference type="Pfam" id="PF02627"/>
    </source>
</evidence>
<feature type="domain" description="Carboxymuconolactone decarboxylase-like" evidence="1">
    <location>
        <begin position="38"/>
        <end position="119"/>
    </location>
</feature>
<dbReference type="InterPro" id="IPR003779">
    <property type="entry name" value="CMD-like"/>
</dbReference>
<dbReference type="PANTHER" id="PTHR33570">
    <property type="entry name" value="4-CARBOXYMUCONOLACTONE DECARBOXYLASE FAMILY PROTEIN"/>
    <property type="match status" value="1"/>
</dbReference>
<dbReference type="Pfam" id="PF02627">
    <property type="entry name" value="CMD"/>
    <property type="match status" value="1"/>
</dbReference>